<dbReference type="EMBL" id="LGIQ01000004">
    <property type="protein sequence ID" value="KNB74200.1"/>
    <property type="molecule type" value="Genomic_DNA"/>
</dbReference>
<protein>
    <submittedName>
        <fullName evidence="1">Uncharacterized protein</fullName>
    </submittedName>
</protein>
<sequence length="82" mass="9366">MQHEKYACNSSSYLSPPIKATSKVAASMIRSLSFYKINNNVKTMKEMSTLEEIMEPNTARNGRQVRIIQKARIIRSAFPCRV</sequence>
<accession>A0A0K9Z160</accession>
<dbReference type="AlphaFoldDB" id="A0A0K9Z160"/>
<proteinExistence type="predicted"/>
<dbReference type="PATRIC" id="fig|54915.3.peg.6019"/>
<gene>
    <name evidence="1" type="ORF">ADS79_03260</name>
</gene>
<organism evidence="1 2">
    <name type="scientific">Brevibacillus reuszeri</name>
    <dbReference type="NCBI Taxonomy" id="54915"/>
    <lineage>
        <taxon>Bacteria</taxon>
        <taxon>Bacillati</taxon>
        <taxon>Bacillota</taxon>
        <taxon>Bacilli</taxon>
        <taxon>Bacillales</taxon>
        <taxon>Paenibacillaceae</taxon>
        <taxon>Brevibacillus</taxon>
    </lineage>
</organism>
<evidence type="ECO:0000313" key="2">
    <source>
        <dbReference type="Proteomes" id="UP000036834"/>
    </source>
</evidence>
<name>A0A0K9Z160_9BACL</name>
<evidence type="ECO:0000313" key="1">
    <source>
        <dbReference type="EMBL" id="KNB74200.1"/>
    </source>
</evidence>
<reference evidence="2" key="1">
    <citation type="submission" date="2015-07" db="EMBL/GenBank/DDBJ databases">
        <title>Genome sequencing project for genomic taxonomy and phylogenomics of Bacillus-like bacteria.</title>
        <authorList>
            <person name="Liu B."/>
            <person name="Wang J."/>
            <person name="Zhu Y."/>
            <person name="Liu G."/>
            <person name="Chen Q."/>
            <person name="Chen Z."/>
            <person name="Lan J."/>
            <person name="Che J."/>
            <person name="Ge C."/>
            <person name="Shi H."/>
            <person name="Pan Z."/>
            <person name="Liu X."/>
        </authorList>
    </citation>
    <scope>NUCLEOTIDE SEQUENCE [LARGE SCALE GENOMIC DNA]</scope>
    <source>
        <strain evidence="2">DSM 9887</strain>
    </source>
</reference>
<dbReference type="Proteomes" id="UP000036834">
    <property type="component" value="Unassembled WGS sequence"/>
</dbReference>
<comment type="caution">
    <text evidence="1">The sequence shown here is derived from an EMBL/GenBank/DDBJ whole genome shotgun (WGS) entry which is preliminary data.</text>
</comment>